<evidence type="ECO:0000256" key="5">
    <source>
        <dbReference type="PIRNR" id="PIRNR005426"/>
    </source>
</evidence>
<comment type="similarity">
    <text evidence="1 5">Belongs to the flavin oxidoreductase frp family.</text>
</comment>
<dbReference type="Proteomes" id="UP000186218">
    <property type="component" value="Unassembled WGS sequence"/>
</dbReference>
<keyword evidence="5" id="KW-0521">NADP</keyword>
<evidence type="ECO:0000256" key="2">
    <source>
        <dbReference type="ARBA" id="ARBA00022630"/>
    </source>
</evidence>
<proteinExistence type="inferred from homology"/>
<organism evidence="8 9">
    <name type="scientific">Williamsia sterculiae</name>
    <dbReference type="NCBI Taxonomy" id="1344003"/>
    <lineage>
        <taxon>Bacteria</taxon>
        <taxon>Bacillati</taxon>
        <taxon>Actinomycetota</taxon>
        <taxon>Actinomycetes</taxon>
        <taxon>Mycobacteriales</taxon>
        <taxon>Nocardiaceae</taxon>
        <taxon>Williamsia</taxon>
    </lineage>
</organism>
<sequence>MTEKRKPVSSSDDVTPTDHPQTAILREHLRRRYGDTAPDHGVATNPTLELLLRHRTARHYLPATVTEAELALILAAGQSASTSANFQFTSVVVVDDADLRARLSELAGGQQLILDASVFLVWVADWSRNIDIAVRHGHSIEATEYLDSTVSSIVDVTLSAQNAAIAAESLGYGITFVGALRNNVDEVIAALKLPEWTFPVYGMAIGLPDPADPADIKPRYSQDVVVHRNTYTAPSDDAVAEYLTRINTYYREQELPEDWVTNRLAGRISTKASLHGRQGIRNTFNRQGFQMK</sequence>
<dbReference type="SUPFAM" id="SSF55469">
    <property type="entry name" value="FMN-dependent nitroreductase-like"/>
    <property type="match status" value="1"/>
</dbReference>
<accession>A0A1N7EK93</accession>
<keyword evidence="3 5" id="KW-0288">FMN</keyword>
<dbReference type="RefSeq" id="WP_159441833.1">
    <property type="nucleotide sequence ID" value="NZ_FTNT01000003.1"/>
</dbReference>
<protein>
    <submittedName>
        <fullName evidence="8">Nitroreductase</fullName>
    </submittedName>
</protein>
<dbReference type="CDD" id="cd02146">
    <property type="entry name" value="NfsA-like"/>
    <property type="match status" value="1"/>
</dbReference>
<keyword evidence="9" id="KW-1185">Reference proteome</keyword>
<feature type="compositionally biased region" description="Polar residues" evidence="6">
    <location>
        <begin position="8"/>
        <end position="20"/>
    </location>
</feature>
<dbReference type="InterPro" id="IPR016446">
    <property type="entry name" value="Flavin_OxRdtase_Frp"/>
</dbReference>
<dbReference type="GO" id="GO:0016491">
    <property type="term" value="F:oxidoreductase activity"/>
    <property type="evidence" value="ECO:0007669"/>
    <property type="project" value="UniProtKB-UniRule"/>
</dbReference>
<reference evidence="8 9" key="1">
    <citation type="submission" date="2017-01" db="EMBL/GenBank/DDBJ databases">
        <authorList>
            <person name="Mah S.A."/>
            <person name="Swanson W.J."/>
            <person name="Moy G.W."/>
            <person name="Vacquier V.D."/>
        </authorList>
    </citation>
    <scope>NUCLEOTIDE SEQUENCE [LARGE SCALE GENOMIC DNA]</scope>
    <source>
        <strain evidence="8 9">CPCC 203464</strain>
    </source>
</reference>
<evidence type="ECO:0000256" key="6">
    <source>
        <dbReference type="SAM" id="MobiDB-lite"/>
    </source>
</evidence>
<dbReference type="PIRSF" id="PIRSF005426">
    <property type="entry name" value="Frp"/>
    <property type="match status" value="1"/>
</dbReference>
<evidence type="ECO:0000256" key="1">
    <source>
        <dbReference type="ARBA" id="ARBA00008366"/>
    </source>
</evidence>
<feature type="domain" description="Nitroreductase" evidence="7">
    <location>
        <begin position="53"/>
        <end position="206"/>
    </location>
</feature>
<dbReference type="OrthoDB" id="3181400at2"/>
<dbReference type="STRING" id="1344003.SAMN05445060_1399"/>
<dbReference type="Pfam" id="PF00881">
    <property type="entry name" value="Nitroreductase"/>
    <property type="match status" value="1"/>
</dbReference>
<dbReference type="AlphaFoldDB" id="A0A1N7EK93"/>
<keyword evidence="4 5" id="KW-0560">Oxidoreductase</keyword>
<dbReference type="Gene3D" id="3.40.109.10">
    <property type="entry name" value="NADH Oxidase"/>
    <property type="match status" value="1"/>
</dbReference>
<dbReference type="PANTHER" id="PTHR43425:SF2">
    <property type="entry name" value="OXYGEN-INSENSITIVE NADPH NITROREDUCTASE"/>
    <property type="match status" value="1"/>
</dbReference>
<gene>
    <name evidence="8" type="ORF">SAMN05445060_1399</name>
</gene>
<dbReference type="InterPro" id="IPR029479">
    <property type="entry name" value="Nitroreductase"/>
</dbReference>
<evidence type="ECO:0000256" key="4">
    <source>
        <dbReference type="ARBA" id="ARBA00023002"/>
    </source>
</evidence>
<evidence type="ECO:0000313" key="9">
    <source>
        <dbReference type="Proteomes" id="UP000186218"/>
    </source>
</evidence>
<name>A0A1N7EK93_9NOCA</name>
<feature type="region of interest" description="Disordered" evidence="6">
    <location>
        <begin position="1"/>
        <end position="21"/>
    </location>
</feature>
<evidence type="ECO:0000259" key="7">
    <source>
        <dbReference type="Pfam" id="PF00881"/>
    </source>
</evidence>
<dbReference type="PANTHER" id="PTHR43425">
    <property type="entry name" value="OXYGEN-INSENSITIVE NADPH NITROREDUCTASE"/>
    <property type="match status" value="1"/>
</dbReference>
<evidence type="ECO:0000256" key="3">
    <source>
        <dbReference type="ARBA" id="ARBA00022643"/>
    </source>
</evidence>
<dbReference type="EMBL" id="FTNT01000003">
    <property type="protein sequence ID" value="SIR88497.1"/>
    <property type="molecule type" value="Genomic_DNA"/>
</dbReference>
<dbReference type="InterPro" id="IPR000415">
    <property type="entry name" value="Nitroreductase-like"/>
</dbReference>
<evidence type="ECO:0000313" key="8">
    <source>
        <dbReference type="EMBL" id="SIR88497.1"/>
    </source>
</evidence>
<keyword evidence="2 5" id="KW-0285">Flavoprotein</keyword>